<dbReference type="PRINTS" id="PR00032">
    <property type="entry name" value="HTHARAC"/>
</dbReference>
<feature type="region of interest" description="Disordered" evidence="4">
    <location>
        <begin position="278"/>
        <end position="305"/>
    </location>
</feature>
<dbReference type="InterPro" id="IPR018062">
    <property type="entry name" value="HTH_AraC-typ_CS"/>
</dbReference>
<accession>A0ABQ5UFM4</accession>
<keyword evidence="7" id="KW-1185">Reference proteome</keyword>
<organism evidence="6 7">
    <name type="scientific">Devosia yakushimensis</name>
    <dbReference type="NCBI Taxonomy" id="470028"/>
    <lineage>
        <taxon>Bacteria</taxon>
        <taxon>Pseudomonadati</taxon>
        <taxon>Pseudomonadota</taxon>
        <taxon>Alphaproteobacteria</taxon>
        <taxon>Hyphomicrobiales</taxon>
        <taxon>Devosiaceae</taxon>
        <taxon>Devosia</taxon>
    </lineage>
</organism>
<name>A0ABQ5UFM4_9HYPH</name>
<dbReference type="InterPro" id="IPR011051">
    <property type="entry name" value="RmlC_Cupin_sf"/>
</dbReference>
<dbReference type="Gene3D" id="2.60.120.10">
    <property type="entry name" value="Jelly Rolls"/>
    <property type="match status" value="1"/>
</dbReference>
<evidence type="ECO:0000259" key="5">
    <source>
        <dbReference type="PROSITE" id="PS01124"/>
    </source>
</evidence>
<evidence type="ECO:0000313" key="6">
    <source>
        <dbReference type="EMBL" id="GLQ09954.1"/>
    </source>
</evidence>
<keyword evidence="1" id="KW-0805">Transcription regulation</keyword>
<dbReference type="SMART" id="SM00342">
    <property type="entry name" value="HTH_ARAC"/>
    <property type="match status" value="1"/>
</dbReference>
<feature type="compositionally biased region" description="Basic and acidic residues" evidence="4">
    <location>
        <begin position="281"/>
        <end position="290"/>
    </location>
</feature>
<sequence>MEQRVYYVPGPGGVEGLPTALSMFYNTPLVMLAPHWHAQVEVNYIVRGWAHYRMSGHQVRFEAGDLVLFWGGLPHMLDDCSDDLIYAGGHLPLVHFFRLRLSQSVQTALMRGAALVSKASDASDALNFERWSRYVRSGDPMKAGMAIDELLLRIERIRFDPYVLLPQNEDALPVSGGIDHHTSPIVVRICDFIADNFREDIDSTDIAAAADVHPKYAMNVFKKSTGMTLNDYVSLMRLSYAQALLMQDEVNVLQVAMDSGFGSLSAFNKCFRKTTGMSPTDFRRDTRTRPEPAGLKQLHMQARYN</sequence>
<gene>
    <name evidence="6" type="ORF">GCM10007913_18860</name>
</gene>
<keyword evidence="2" id="KW-0238">DNA-binding</keyword>
<dbReference type="InterPro" id="IPR014710">
    <property type="entry name" value="RmlC-like_jellyroll"/>
</dbReference>
<evidence type="ECO:0000256" key="1">
    <source>
        <dbReference type="ARBA" id="ARBA00023015"/>
    </source>
</evidence>
<dbReference type="PANTHER" id="PTHR43280:SF27">
    <property type="entry name" value="TRANSCRIPTIONAL REGULATOR MTLR"/>
    <property type="match status" value="1"/>
</dbReference>
<dbReference type="SUPFAM" id="SSF51182">
    <property type="entry name" value="RmlC-like cupins"/>
    <property type="match status" value="1"/>
</dbReference>
<dbReference type="PROSITE" id="PS01124">
    <property type="entry name" value="HTH_ARAC_FAMILY_2"/>
    <property type="match status" value="1"/>
</dbReference>
<dbReference type="PANTHER" id="PTHR43280">
    <property type="entry name" value="ARAC-FAMILY TRANSCRIPTIONAL REGULATOR"/>
    <property type="match status" value="1"/>
</dbReference>
<dbReference type="InterPro" id="IPR018060">
    <property type="entry name" value="HTH_AraC"/>
</dbReference>
<feature type="domain" description="HTH araC/xylS-type" evidence="5">
    <location>
        <begin position="187"/>
        <end position="285"/>
    </location>
</feature>
<evidence type="ECO:0000256" key="3">
    <source>
        <dbReference type="ARBA" id="ARBA00023163"/>
    </source>
</evidence>
<dbReference type="InterPro" id="IPR009057">
    <property type="entry name" value="Homeodomain-like_sf"/>
</dbReference>
<protein>
    <submittedName>
        <fullName evidence="6">AraC family transcriptional regulator</fullName>
    </submittedName>
</protein>
<dbReference type="Proteomes" id="UP001161406">
    <property type="component" value="Unassembled WGS sequence"/>
</dbReference>
<dbReference type="Pfam" id="PF12833">
    <property type="entry name" value="HTH_18"/>
    <property type="match status" value="1"/>
</dbReference>
<dbReference type="PROSITE" id="PS00041">
    <property type="entry name" value="HTH_ARAC_FAMILY_1"/>
    <property type="match status" value="1"/>
</dbReference>
<evidence type="ECO:0000313" key="7">
    <source>
        <dbReference type="Proteomes" id="UP001161406"/>
    </source>
</evidence>
<dbReference type="Gene3D" id="1.10.10.60">
    <property type="entry name" value="Homeodomain-like"/>
    <property type="match status" value="2"/>
</dbReference>
<dbReference type="RefSeq" id="WP_284390151.1">
    <property type="nucleotide sequence ID" value="NZ_BSNG01000001.1"/>
</dbReference>
<keyword evidence="3" id="KW-0804">Transcription</keyword>
<evidence type="ECO:0000256" key="4">
    <source>
        <dbReference type="SAM" id="MobiDB-lite"/>
    </source>
</evidence>
<dbReference type="SUPFAM" id="SSF46689">
    <property type="entry name" value="Homeodomain-like"/>
    <property type="match status" value="2"/>
</dbReference>
<dbReference type="InterPro" id="IPR020449">
    <property type="entry name" value="Tscrpt_reg_AraC-type_HTH"/>
</dbReference>
<reference evidence="6" key="2">
    <citation type="submission" date="2023-01" db="EMBL/GenBank/DDBJ databases">
        <title>Draft genome sequence of Devosia yakushimensis strain NBRC 103855.</title>
        <authorList>
            <person name="Sun Q."/>
            <person name="Mori K."/>
        </authorList>
    </citation>
    <scope>NUCLEOTIDE SEQUENCE</scope>
    <source>
        <strain evidence="6">NBRC 103855</strain>
    </source>
</reference>
<proteinExistence type="predicted"/>
<reference evidence="6" key="1">
    <citation type="journal article" date="2014" name="Int. J. Syst. Evol. Microbiol.">
        <title>Complete genome of a new Firmicutes species belonging to the dominant human colonic microbiota ('Ruminococcus bicirculans') reveals two chromosomes and a selective capacity to utilize plant glucans.</title>
        <authorList>
            <consortium name="NISC Comparative Sequencing Program"/>
            <person name="Wegmann U."/>
            <person name="Louis P."/>
            <person name="Goesmann A."/>
            <person name="Henrissat B."/>
            <person name="Duncan S.H."/>
            <person name="Flint H.J."/>
        </authorList>
    </citation>
    <scope>NUCLEOTIDE SEQUENCE</scope>
    <source>
        <strain evidence="6">NBRC 103855</strain>
    </source>
</reference>
<comment type="caution">
    <text evidence="6">The sequence shown here is derived from an EMBL/GenBank/DDBJ whole genome shotgun (WGS) entry which is preliminary data.</text>
</comment>
<evidence type="ECO:0000256" key="2">
    <source>
        <dbReference type="ARBA" id="ARBA00023125"/>
    </source>
</evidence>
<dbReference type="EMBL" id="BSNG01000001">
    <property type="protein sequence ID" value="GLQ09954.1"/>
    <property type="molecule type" value="Genomic_DNA"/>
</dbReference>